<dbReference type="EMBL" id="JACEIK010000152">
    <property type="protein sequence ID" value="MCD7451082.1"/>
    <property type="molecule type" value="Genomic_DNA"/>
</dbReference>
<dbReference type="PROSITE" id="PS00455">
    <property type="entry name" value="AMP_BINDING"/>
    <property type="match status" value="1"/>
</dbReference>
<dbReference type="PANTHER" id="PTHR24096:SF251">
    <property type="entry name" value="4-COUMARATE--COA LIGASE-LIKE 9"/>
    <property type="match status" value="1"/>
</dbReference>
<evidence type="ECO:0000259" key="5">
    <source>
        <dbReference type="Pfam" id="PF00501"/>
    </source>
</evidence>
<comment type="pathway">
    <text evidence="1">Phytoalexin biosynthesis; 3,4',5-trihydroxystilbene biosynthesis; 3,4',5-trihydroxystilbene from trans-4-coumarate: step 1/2.</text>
</comment>
<evidence type="ECO:0000313" key="6">
    <source>
        <dbReference type="EMBL" id="MCD7451082.1"/>
    </source>
</evidence>
<sequence>MDPKNGYCPDTKTFQSLRPSLTPPPASVSLTPTSFARPKITASSLQARYPFLSPNDVFSFSLLLQSMFPLCVPPLPQHRCFPANPLSSSSELTHMVQLCKPLIAFATSSTAGKLPSSFPHGTILLDSPEFLSMIQTPASTSVSYPIIRQSDSAAIRCSSGTTGKVKGVELTHRNLIALTAGLYYNKFNNAADEGETTEQEVSFMTLPLFSRVPDFHAD</sequence>
<evidence type="ECO:0000256" key="4">
    <source>
        <dbReference type="SAM" id="MobiDB-lite"/>
    </source>
</evidence>
<dbReference type="InterPro" id="IPR000873">
    <property type="entry name" value="AMP-dep_synth/lig_dom"/>
</dbReference>
<keyword evidence="3" id="KW-0587">Phenylpropanoid metabolism</keyword>
<feature type="region of interest" description="Disordered" evidence="4">
    <location>
        <begin position="1"/>
        <end position="28"/>
    </location>
</feature>
<dbReference type="Pfam" id="PF00501">
    <property type="entry name" value="AMP-binding"/>
    <property type="match status" value="1"/>
</dbReference>
<name>A0ABS8RWJ1_DATST</name>
<evidence type="ECO:0000313" key="7">
    <source>
        <dbReference type="Proteomes" id="UP000823775"/>
    </source>
</evidence>
<evidence type="ECO:0000256" key="3">
    <source>
        <dbReference type="ARBA" id="ARBA00023051"/>
    </source>
</evidence>
<comment type="caution">
    <text evidence="6">The sequence shown here is derived from an EMBL/GenBank/DDBJ whole genome shotgun (WGS) entry which is preliminary data.</text>
</comment>
<keyword evidence="2" id="KW-0436">Ligase</keyword>
<protein>
    <recommendedName>
        <fullName evidence="5">AMP-dependent synthetase/ligase domain-containing protein</fullName>
    </recommendedName>
</protein>
<evidence type="ECO:0000256" key="2">
    <source>
        <dbReference type="ARBA" id="ARBA00022598"/>
    </source>
</evidence>
<evidence type="ECO:0000256" key="1">
    <source>
        <dbReference type="ARBA" id="ARBA00004930"/>
    </source>
</evidence>
<dbReference type="PANTHER" id="PTHR24096">
    <property type="entry name" value="LONG-CHAIN-FATTY-ACID--COA LIGASE"/>
    <property type="match status" value="1"/>
</dbReference>
<accession>A0ABS8RWJ1</accession>
<dbReference type="InterPro" id="IPR020845">
    <property type="entry name" value="AMP-binding_CS"/>
</dbReference>
<dbReference type="Gene3D" id="3.40.50.980">
    <property type="match status" value="2"/>
</dbReference>
<dbReference type="Proteomes" id="UP000823775">
    <property type="component" value="Unassembled WGS sequence"/>
</dbReference>
<proteinExistence type="predicted"/>
<gene>
    <name evidence="6" type="ORF">HAX54_009530</name>
</gene>
<dbReference type="SUPFAM" id="SSF56801">
    <property type="entry name" value="Acetyl-CoA synthetase-like"/>
    <property type="match status" value="1"/>
</dbReference>
<organism evidence="6 7">
    <name type="scientific">Datura stramonium</name>
    <name type="common">Jimsonweed</name>
    <name type="synonym">Common thornapple</name>
    <dbReference type="NCBI Taxonomy" id="4076"/>
    <lineage>
        <taxon>Eukaryota</taxon>
        <taxon>Viridiplantae</taxon>
        <taxon>Streptophyta</taxon>
        <taxon>Embryophyta</taxon>
        <taxon>Tracheophyta</taxon>
        <taxon>Spermatophyta</taxon>
        <taxon>Magnoliopsida</taxon>
        <taxon>eudicotyledons</taxon>
        <taxon>Gunneridae</taxon>
        <taxon>Pentapetalae</taxon>
        <taxon>asterids</taxon>
        <taxon>lamiids</taxon>
        <taxon>Solanales</taxon>
        <taxon>Solanaceae</taxon>
        <taxon>Solanoideae</taxon>
        <taxon>Datureae</taxon>
        <taxon>Datura</taxon>
    </lineage>
</organism>
<keyword evidence="7" id="KW-1185">Reference proteome</keyword>
<reference evidence="6 7" key="1">
    <citation type="journal article" date="2021" name="BMC Genomics">
        <title>Datura genome reveals duplications of psychoactive alkaloid biosynthetic genes and high mutation rate following tissue culture.</title>
        <authorList>
            <person name="Rajewski A."/>
            <person name="Carter-House D."/>
            <person name="Stajich J."/>
            <person name="Litt A."/>
        </authorList>
    </citation>
    <scope>NUCLEOTIDE SEQUENCE [LARGE SCALE GENOMIC DNA]</scope>
    <source>
        <strain evidence="6">AR-01</strain>
    </source>
</reference>
<feature type="domain" description="AMP-dependent synthetase/ligase" evidence="5">
    <location>
        <begin position="81"/>
        <end position="209"/>
    </location>
</feature>